<keyword evidence="6 13" id="KW-0658">Purine biosynthesis</keyword>
<dbReference type="STRING" id="449.LHA_1225"/>
<evidence type="ECO:0000256" key="11">
    <source>
        <dbReference type="ARBA" id="ARBA00049115"/>
    </source>
</evidence>
<evidence type="ECO:0000259" key="14">
    <source>
        <dbReference type="Pfam" id="PF00206"/>
    </source>
</evidence>
<evidence type="ECO:0000256" key="10">
    <source>
        <dbReference type="ARBA" id="ARBA00030717"/>
    </source>
</evidence>
<dbReference type="Pfam" id="PF00206">
    <property type="entry name" value="Lyase_1"/>
    <property type="match status" value="1"/>
</dbReference>
<dbReference type="UniPathway" id="UPA00075">
    <property type="reaction ID" value="UER00336"/>
</dbReference>
<dbReference type="InterPro" id="IPR024083">
    <property type="entry name" value="Fumarase/histidase_N"/>
</dbReference>
<dbReference type="Proteomes" id="UP000032803">
    <property type="component" value="Chromosome I"/>
</dbReference>
<dbReference type="InterPro" id="IPR000362">
    <property type="entry name" value="Fumarate_lyase_fam"/>
</dbReference>
<evidence type="ECO:0000256" key="4">
    <source>
        <dbReference type="ARBA" id="ARBA00012339"/>
    </source>
</evidence>
<dbReference type="PROSITE" id="PS00163">
    <property type="entry name" value="FUMARATE_LYASES"/>
    <property type="match status" value="1"/>
</dbReference>
<feature type="domain" description="Adenylosuccinate lyase PurB C-terminal" evidence="15">
    <location>
        <begin position="385"/>
        <end position="499"/>
    </location>
</feature>
<reference evidence="17" key="1">
    <citation type="submission" date="2014-09" db="EMBL/GenBank/DDBJ databases">
        <authorList>
            <person name="Gomez-Valero L."/>
        </authorList>
    </citation>
    <scope>NUCLEOTIDE SEQUENCE [LARGE SCALE GENOMIC DNA]</scope>
    <source>
        <strain evidence="17">ATCC35250</strain>
    </source>
</reference>
<dbReference type="Gene3D" id="1.10.40.30">
    <property type="entry name" value="Fumarase/aspartase (C-terminal domain)"/>
    <property type="match status" value="1"/>
</dbReference>
<dbReference type="UniPathway" id="UPA00074">
    <property type="reaction ID" value="UER00132"/>
</dbReference>
<dbReference type="InterPro" id="IPR013539">
    <property type="entry name" value="PurB_C"/>
</dbReference>
<dbReference type="GO" id="GO:0006189">
    <property type="term" value="P:'de novo' IMP biosynthetic process"/>
    <property type="evidence" value="ECO:0007669"/>
    <property type="project" value="UniProtKB-UniPathway"/>
</dbReference>
<keyword evidence="7 13" id="KW-0456">Lyase</keyword>
<dbReference type="EC" id="4.3.2.2" evidence="4 12"/>
<dbReference type="FunFam" id="1.20.200.10:FF:000004">
    <property type="entry name" value="Adenylosuccinate lyase"/>
    <property type="match status" value="1"/>
</dbReference>
<dbReference type="GO" id="GO:0070626">
    <property type="term" value="F:(S)-2-(5-amino-1-(5-phospho-D-ribosyl)imidazole-4-carboxamido) succinate lyase (fumarate-forming) activity"/>
    <property type="evidence" value="ECO:0007669"/>
    <property type="project" value="RHEA"/>
</dbReference>
<evidence type="ECO:0000313" key="16">
    <source>
        <dbReference type="EMBL" id="CEK10280.1"/>
    </source>
</evidence>
<dbReference type="InterPro" id="IPR047136">
    <property type="entry name" value="PurB_bact"/>
</dbReference>
<organism evidence="16 17">
    <name type="scientific">Legionella hackeliae</name>
    <dbReference type="NCBI Taxonomy" id="449"/>
    <lineage>
        <taxon>Bacteria</taxon>
        <taxon>Pseudomonadati</taxon>
        <taxon>Pseudomonadota</taxon>
        <taxon>Gammaproteobacteria</taxon>
        <taxon>Legionellales</taxon>
        <taxon>Legionellaceae</taxon>
        <taxon>Legionella</taxon>
    </lineage>
</organism>
<dbReference type="Pfam" id="PF08328">
    <property type="entry name" value="ASL_C"/>
    <property type="match status" value="1"/>
</dbReference>
<dbReference type="InterPro" id="IPR020557">
    <property type="entry name" value="Fumarate_lyase_CS"/>
</dbReference>
<comment type="pathway">
    <text evidence="1 13">Purine metabolism; IMP biosynthesis via de novo pathway; 5-amino-1-(5-phospho-D-ribosyl)imidazole-4-carboxamide from 5-amino-1-(5-phospho-D-ribosyl)imidazole-4-carboxylate: step 2/2.</text>
</comment>
<evidence type="ECO:0000259" key="15">
    <source>
        <dbReference type="Pfam" id="PF08328"/>
    </source>
</evidence>
<dbReference type="PATRIC" id="fig|449.7.peg.3239"/>
<keyword evidence="17" id="KW-1185">Reference proteome</keyword>
<sequence>MTYFSLIRRIVRQVFNLDQQSELNGLKITFNDGFNSHLLLHLISYALYDCDDFTMSLSPLNAISPIDGRYLKKTKVLSPYFSEFALTYYRLMVEIRWLEALAANKDITEVPQLDNAARVYLAEILVNFNEAEAEKVKDYEKKTNHDVKAVEYYLQEKLEQFDSLRKYTPFIHFACTSEDINNLAYALMVKEAIAQVIQPTLAEIMGGITLLGKQHADIAMLSRTHGQPATPTTVGKELVNFVARLKRPQQQLAEVLIPAKFNGAVGNYNAHVIAYPDIDWRKHCANFVSSLGLSFSAYTTQIEPHDGLAEVSHIMTRINNILLDYTRDIWTYISLNYFKQKTVAEEVGSSTMPHKVNPIDFENAEGNLGLANALFNHFANKLTQSRMQRDLSDSTVLRNIGVAFAYTLIAFQAIAKGNDKLQINKAALKSDLDSNWEVLAEPIQTVMRRYNLPNAYEQLKKLTRGQGIDEASLKNFIKSLAIPEDVKKQLLELTPEKYTGLAAQLVKAFS</sequence>
<evidence type="ECO:0000256" key="6">
    <source>
        <dbReference type="ARBA" id="ARBA00022755"/>
    </source>
</evidence>
<gene>
    <name evidence="16" type="primary">purB</name>
    <name evidence="16" type="ORF">LHA_1225</name>
</gene>
<evidence type="ECO:0000256" key="2">
    <source>
        <dbReference type="ARBA" id="ARBA00004734"/>
    </source>
</evidence>
<dbReference type="GO" id="GO:0004018">
    <property type="term" value="F:N6-(1,2-dicarboxyethyl)AMP AMP-lyase (fumarate-forming) activity"/>
    <property type="evidence" value="ECO:0007669"/>
    <property type="project" value="UniProtKB-UniRule"/>
</dbReference>
<comment type="catalytic activity">
    <reaction evidence="11">
        <text>N(6)-(1,2-dicarboxyethyl)-AMP = fumarate + AMP</text>
        <dbReference type="Rhea" id="RHEA:16853"/>
        <dbReference type="ChEBI" id="CHEBI:29806"/>
        <dbReference type="ChEBI" id="CHEBI:57567"/>
        <dbReference type="ChEBI" id="CHEBI:456215"/>
        <dbReference type="EC" id="4.3.2.2"/>
    </reaction>
    <physiologicalReaction direction="left-to-right" evidence="11">
        <dbReference type="Rhea" id="RHEA:16854"/>
    </physiologicalReaction>
</comment>
<evidence type="ECO:0000256" key="12">
    <source>
        <dbReference type="NCBIfam" id="TIGR00928"/>
    </source>
</evidence>
<evidence type="ECO:0000256" key="1">
    <source>
        <dbReference type="ARBA" id="ARBA00004706"/>
    </source>
</evidence>
<comment type="function">
    <text evidence="9">Catalyzes two reactions in de novo purine nucleotide biosynthesis. Catalyzes the breakdown of 5-aminoimidazole- (N-succinylocarboxamide) ribotide (SAICAR or 2-[5-amino-1-(5-phospho-beta-D-ribosyl)imidazole-4-carboxamido]succinate) to 5-aminoimidazole-4-carboxamide ribotide (AICAR or 5-amino-1-(5-phospho-beta-D-ribosyl)imidazole-4-carboxamide) and fumarate, and of adenylosuccinate (ADS or N(6)-(1,2-dicarboxyethyl)-AMP) to adenosine monophosphate (AMP) and fumarate.</text>
</comment>
<name>A0A0A8UN21_LEGHA</name>
<dbReference type="CDD" id="cd01598">
    <property type="entry name" value="PurB"/>
    <property type="match status" value="1"/>
</dbReference>
<dbReference type="PANTHER" id="PTHR43411:SF1">
    <property type="entry name" value="ADENYLOSUCCINATE LYASE"/>
    <property type="match status" value="1"/>
</dbReference>
<accession>A0A0A8UN21</accession>
<dbReference type="SUPFAM" id="SSF48557">
    <property type="entry name" value="L-aspartase-like"/>
    <property type="match status" value="1"/>
</dbReference>
<proteinExistence type="inferred from homology"/>
<evidence type="ECO:0000313" key="17">
    <source>
        <dbReference type="Proteomes" id="UP000032803"/>
    </source>
</evidence>
<evidence type="ECO:0000256" key="8">
    <source>
        <dbReference type="ARBA" id="ARBA00024477"/>
    </source>
</evidence>
<evidence type="ECO:0000256" key="9">
    <source>
        <dbReference type="ARBA" id="ARBA00025012"/>
    </source>
</evidence>
<comment type="similarity">
    <text evidence="3 13">Belongs to the lyase 1 family. Adenylosuccinate lyase subfamily.</text>
</comment>
<feature type="domain" description="Fumarate lyase N-terminal" evidence="14">
    <location>
        <begin position="69"/>
        <end position="366"/>
    </location>
</feature>
<dbReference type="InterPro" id="IPR008948">
    <property type="entry name" value="L-Aspartase-like"/>
</dbReference>
<dbReference type="GO" id="GO:0044208">
    <property type="term" value="P:'de novo' AMP biosynthetic process"/>
    <property type="evidence" value="ECO:0007669"/>
    <property type="project" value="UniProtKB-UniPathway"/>
</dbReference>
<evidence type="ECO:0000256" key="3">
    <source>
        <dbReference type="ARBA" id="ARBA00008273"/>
    </source>
</evidence>
<dbReference type="NCBIfam" id="TIGR00928">
    <property type="entry name" value="purB"/>
    <property type="match status" value="1"/>
</dbReference>
<dbReference type="Gene3D" id="1.20.200.10">
    <property type="entry name" value="Fumarase/aspartase (Central domain)"/>
    <property type="match status" value="1"/>
</dbReference>
<dbReference type="InterPro" id="IPR004769">
    <property type="entry name" value="Pur_lyase"/>
</dbReference>
<dbReference type="EMBL" id="LN681225">
    <property type="protein sequence ID" value="CEK10280.1"/>
    <property type="molecule type" value="Genomic_DNA"/>
</dbReference>
<evidence type="ECO:0000256" key="13">
    <source>
        <dbReference type="RuleBase" id="RU361172"/>
    </source>
</evidence>
<comment type="catalytic activity">
    <reaction evidence="8">
        <text>(2S)-2-[5-amino-1-(5-phospho-beta-D-ribosyl)imidazole-4-carboxamido]succinate = 5-amino-1-(5-phospho-beta-D-ribosyl)imidazole-4-carboxamide + fumarate</text>
        <dbReference type="Rhea" id="RHEA:23920"/>
        <dbReference type="ChEBI" id="CHEBI:29806"/>
        <dbReference type="ChEBI" id="CHEBI:58443"/>
        <dbReference type="ChEBI" id="CHEBI:58475"/>
        <dbReference type="EC" id="4.3.2.2"/>
    </reaction>
    <physiologicalReaction direction="left-to-right" evidence="8">
        <dbReference type="Rhea" id="RHEA:23921"/>
    </physiologicalReaction>
</comment>
<protein>
    <recommendedName>
        <fullName evidence="5 12">Adenylosuccinate lyase</fullName>
        <shortName evidence="13">ASL</shortName>
        <ecNumber evidence="4 12">4.3.2.2</ecNumber>
    </recommendedName>
    <alternativeName>
        <fullName evidence="10 13">Adenylosuccinase</fullName>
    </alternativeName>
</protein>
<dbReference type="NCBIfam" id="NF006764">
    <property type="entry name" value="PRK09285.1"/>
    <property type="match status" value="1"/>
</dbReference>
<dbReference type="Gene3D" id="1.10.275.10">
    <property type="entry name" value="Fumarase/aspartase (N-terminal domain)"/>
    <property type="match status" value="1"/>
</dbReference>
<evidence type="ECO:0000256" key="5">
    <source>
        <dbReference type="ARBA" id="ARBA00017058"/>
    </source>
</evidence>
<dbReference type="PRINTS" id="PR00149">
    <property type="entry name" value="FUMRATELYASE"/>
</dbReference>
<comment type="pathway">
    <text evidence="2 13">Purine metabolism; AMP biosynthesis via de novo pathway; AMP from IMP: step 2/2.</text>
</comment>
<evidence type="ECO:0000256" key="7">
    <source>
        <dbReference type="ARBA" id="ARBA00023239"/>
    </source>
</evidence>
<dbReference type="KEGG" id="lha:LHA_1225"/>
<dbReference type="HOGENOM" id="CLU_025566_2_0_6"/>
<dbReference type="AlphaFoldDB" id="A0A0A8UN21"/>
<dbReference type="InterPro" id="IPR022761">
    <property type="entry name" value="Fumarate_lyase_N"/>
</dbReference>
<dbReference type="PANTHER" id="PTHR43411">
    <property type="entry name" value="ADENYLOSUCCINATE LYASE"/>
    <property type="match status" value="1"/>
</dbReference>